<dbReference type="Proteomes" id="UP000663844">
    <property type="component" value="Unassembled WGS sequence"/>
</dbReference>
<protein>
    <submittedName>
        <fullName evidence="3">Uncharacterized protein</fullName>
    </submittedName>
</protein>
<evidence type="ECO:0000313" key="2">
    <source>
        <dbReference type="EMBL" id="CAF1336932.1"/>
    </source>
</evidence>
<feature type="compositionally biased region" description="Polar residues" evidence="1">
    <location>
        <begin position="30"/>
        <end position="41"/>
    </location>
</feature>
<feature type="region of interest" description="Disordered" evidence="1">
    <location>
        <begin position="30"/>
        <end position="52"/>
    </location>
</feature>
<evidence type="ECO:0000313" key="3">
    <source>
        <dbReference type="EMBL" id="CAF3650124.1"/>
    </source>
</evidence>
<dbReference type="AlphaFoldDB" id="A0A818R112"/>
<comment type="caution">
    <text evidence="3">The sequence shown here is derived from an EMBL/GenBank/DDBJ whole genome shotgun (WGS) entry which is preliminary data.</text>
</comment>
<dbReference type="EMBL" id="CAJOAZ010000445">
    <property type="protein sequence ID" value="CAF3650124.1"/>
    <property type="molecule type" value="Genomic_DNA"/>
</dbReference>
<gene>
    <name evidence="2" type="ORF">JYZ213_LOCUS34272</name>
    <name evidence="3" type="ORF">OXD698_LOCUS8971</name>
</gene>
<reference evidence="3" key="1">
    <citation type="submission" date="2021-02" db="EMBL/GenBank/DDBJ databases">
        <authorList>
            <person name="Nowell W R."/>
        </authorList>
    </citation>
    <scope>NUCLEOTIDE SEQUENCE</scope>
</reference>
<evidence type="ECO:0000256" key="1">
    <source>
        <dbReference type="SAM" id="MobiDB-lite"/>
    </source>
</evidence>
<dbReference type="EMBL" id="CAJNOG010000690">
    <property type="protein sequence ID" value="CAF1336932.1"/>
    <property type="molecule type" value="Genomic_DNA"/>
</dbReference>
<evidence type="ECO:0000313" key="4">
    <source>
        <dbReference type="Proteomes" id="UP000663844"/>
    </source>
</evidence>
<dbReference type="Proteomes" id="UP000663845">
    <property type="component" value="Unassembled WGS sequence"/>
</dbReference>
<proteinExistence type="predicted"/>
<accession>A0A818R112</accession>
<sequence length="97" mass="11025">MSGQSQTKLMKLVFKQATLTREPYRNAPWTTCKMNQTNKDQSSVRKYKKPSRSNNTIKKIVLNGSSSTEKNKSLSKEVNHLKAIMDSPMGEETMKSI</sequence>
<organism evidence="3 4">
    <name type="scientific">Adineta steineri</name>
    <dbReference type="NCBI Taxonomy" id="433720"/>
    <lineage>
        <taxon>Eukaryota</taxon>
        <taxon>Metazoa</taxon>
        <taxon>Spiralia</taxon>
        <taxon>Gnathifera</taxon>
        <taxon>Rotifera</taxon>
        <taxon>Eurotatoria</taxon>
        <taxon>Bdelloidea</taxon>
        <taxon>Adinetida</taxon>
        <taxon>Adinetidae</taxon>
        <taxon>Adineta</taxon>
    </lineage>
</organism>
<name>A0A818R112_9BILA</name>